<comment type="subcellular location">
    <subcellularLocation>
        <location evidence="1">Periplasm</location>
    </subcellularLocation>
</comment>
<gene>
    <name evidence="5" type="ORF">QO033_11995</name>
</gene>
<dbReference type="EMBL" id="JASNJD010000007">
    <property type="protein sequence ID" value="MDK3018400.1"/>
    <property type="molecule type" value="Genomic_DNA"/>
</dbReference>
<dbReference type="InterPro" id="IPR018389">
    <property type="entry name" value="DctP_fam"/>
</dbReference>
<evidence type="ECO:0000256" key="2">
    <source>
        <dbReference type="ARBA" id="ARBA00022729"/>
    </source>
</evidence>
<reference evidence="5 6" key="1">
    <citation type="submission" date="2023-05" db="EMBL/GenBank/DDBJ databases">
        <title>Pseudodonghicola sp. nov.</title>
        <authorList>
            <person name="Huang J."/>
        </authorList>
    </citation>
    <scope>NUCLEOTIDE SEQUENCE [LARGE SCALE GENOMIC DNA]</scope>
    <source>
        <strain evidence="5 6">IC7</strain>
    </source>
</reference>
<dbReference type="Gene3D" id="3.40.190.170">
    <property type="entry name" value="Bacterial extracellular solute-binding protein, family 7"/>
    <property type="match status" value="1"/>
</dbReference>
<feature type="signal peptide" evidence="4">
    <location>
        <begin position="1"/>
        <end position="23"/>
    </location>
</feature>
<dbReference type="PANTHER" id="PTHR33376">
    <property type="match status" value="1"/>
</dbReference>
<evidence type="ECO:0000256" key="3">
    <source>
        <dbReference type="ARBA" id="ARBA00022764"/>
    </source>
</evidence>
<feature type="chain" id="PRO_5046665495" evidence="4">
    <location>
        <begin position="24"/>
        <end position="365"/>
    </location>
</feature>
<organism evidence="5 6">
    <name type="scientific">Pseudodonghicola flavimaris</name>
    <dbReference type="NCBI Taxonomy" id="3050036"/>
    <lineage>
        <taxon>Bacteria</taxon>
        <taxon>Pseudomonadati</taxon>
        <taxon>Pseudomonadota</taxon>
        <taxon>Alphaproteobacteria</taxon>
        <taxon>Rhodobacterales</taxon>
        <taxon>Paracoccaceae</taxon>
        <taxon>Pseudodonghicola</taxon>
    </lineage>
</organism>
<evidence type="ECO:0000256" key="1">
    <source>
        <dbReference type="ARBA" id="ARBA00004418"/>
    </source>
</evidence>
<evidence type="ECO:0000313" key="6">
    <source>
        <dbReference type="Proteomes" id="UP001243757"/>
    </source>
</evidence>
<keyword evidence="3" id="KW-0574">Periplasm</keyword>
<name>A0ABT7F1B6_9RHOB</name>
<dbReference type="InterPro" id="IPR038404">
    <property type="entry name" value="TRAP_DctP_sf"/>
</dbReference>
<dbReference type="NCBIfam" id="NF037995">
    <property type="entry name" value="TRAP_S1"/>
    <property type="match status" value="1"/>
</dbReference>
<accession>A0ABT7F1B6</accession>
<proteinExistence type="predicted"/>
<dbReference type="Proteomes" id="UP001243757">
    <property type="component" value="Unassembled WGS sequence"/>
</dbReference>
<evidence type="ECO:0000313" key="5">
    <source>
        <dbReference type="EMBL" id="MDK3018400.1"/>
    </source>
</evidence>
<sequence length="365" mass="39264">MKVKTLSLAATMAMTVWAGAAAAATYQASIYLPATYPQAKNAYAGMFDRVREATGGKMKFDIHYGGSLLPAKTTINGMRDGVADVGFVYPSYTPAELPIQAFLNSASFVADDSLAVALAYSELNFTNPDAQAEWAKFNVVFTGAFSTPVYNMMCNTEVTTTEEAKGKRMRTAGAAFTGLADSLGATAVSVPIGDAYSGMQRGSLDCILADPTNMITASFNEVVTDMTVVPLGVVTGANWVFNKDSWGRFSDEERALLKDEMALALARTQLEFDQSVTAAFDDAKAKNISLHDASAGLEEHIDGFKAEFIANLVSNATNVPHAQEIFDEYAELQKTWSARLDEIDRTDDAAVAALIREHLMSKLAQ</sequence>
<dbReference type="CDD" id="cd13666">
    <property type="entry name" value="PBP2_TRAP_DctP_like_1"/>
    <property type="match status" value="1"/>
</dbReference>
<dbReference type="PANTHER" id="PTHR33376:SF15">
    <property type="entry name" value="BLL6794 PROTEIN"/>
    <property type="match status" value="1"/>
</dbReference>
<dbReference type="RefSeq" id="WP_284481212.1">
    <property type="nucleotide sequence ID" value="NZ_JASNJD010000007.1"/>
</dbReference>
<dbReference type="Pfam" id="PF03480">
    <property type="entry name" value="DctP"/>
    <property type="match status" value="1"/>
</dbReference>
<keyword evidence="6" id="KW-1185">Reference proteome</keyword>
<protein>
    <submittedName>
        <fullName evidence="5">C4-dicarboxylate TRAP transporter substrate-binding protein</fullName>
    </submittedName>
</protein>
<comment type="caution">
    <text evidence="5">The sequence shown here is derived from an EMBL/GenBank/DDBJ whole genome shotgun (WGS) entry which is preliminary data.</text>
</comment>
<evidence type="ECO:0000256" key="4">
    <source>
        <dbReference type="SAM" id="SignalP"/>
    </source>
</evidence>
<keyword evidence="2 4" id="KW-0732">Signal</keyword>